<feature type="signal peptide" evidence="1">
    <location>
        <begin position="1"/>
        <end position="21"/>
    </location>
</feature>
<sequence length="102" mass="11357">MNQCFSFSMVIMISTLGVASTETFNTDCLKSYIAVIICRCMSAEDLEMRNGKFQVLCIFPTRRLSLTCDERLILARVNVCDGRLSLACVNACDLWSEIGASQ</sequence>
<organism evidence="2 3">
    <name type="scientific">Nephila pilipes</name>
    <name type="common">Giant wood spider</name>
    <name type="synonym">Nephila maculata</name>
    <dbReference type="NCBI Taxonomy" id="299642"/>
    <lineage>
        <taxon>Eukaryota</taxon>
        <taxon>Metazoa</taxon>
        <taxon>Ecdysozoa</taxon>
        <taxon>Arthropoda</taxon>
        <taxon>Chelicerata</taxon>
        <taxon>Arachnida</taxon>
        <taxon>Araneae</taxon>
        <taxon>Araneomorphae</taxon>
        <taxon>Entelegynae</taxon>
        <taxon>Araneoidea</taxon>
        <taxon>Nephilidae</taxon>
        <taxon>Nephila</taxon>
    </lineage>
</organism>
<keyword evidence="1" id="KW-0732">Signal</keyword>
<feature type="chain" id="PRO_5036464755" description="Secreted protein" evidence="1">
    <location>
        <begin position="22"/>
        <end position="102"/>
    </location>
</feature>
<evidence type="ECO:0000313" key="2">
    <source>
        <dbReference type="EMBL" id="GFT59350.1"/>
    </source>
</evidence>
<protein>
    <recommendedName>
        <fullName evidence="4">Secreted protein</fullName>
    </recommendedName>
</protein>
<accession>A0A8X6P9P6</accession>
<gene>
    <name evidence="2" type="ORF">NPIL_525151</name>
</gene>
<dbReference type="EMBL" id="BMAW01113885">
    <property type="protein sequence ID" value="GFT59350.1"/>
    <property type="molecule type" value="Genomic_DNA"/>
</dbReference>
<dbReference type="AlphaFoldDB" id="A0A8X6P9P6"/>
<comment type="caution">
    <text evidence="2">The sequence shown here is derived from an EMBL/GenBank/DDBJ whole genome shotgun (WGS) entry which is preliminary data.</text>
</comment>
<evidence type="ECO:0000313" key="3">
    <source>
        <dbReference type="Proteomes" id="UP000887013"/>
    </source>
</evidence>
<evidence type="ECO:0008006" key="4">
    <source>
        <dbReference type="Google" id="ProtNLM"/>
    </source>
</evidence>
<keyword evidence="3" id="KW-1185">Reference proteome</keyword>
<reference evidence="2" key="1">
    <citation type="submission" date="2020-08" db="EMBL/GenBank/DDBJ databases">
        <title>Multicomponent nature underlies the extraordinary mechanical properties of spider dragline silk.</title>
        <authorList>
            <person name="Kono N."/>
            <person name="Nakamura H."/>
            <person name="Mori M."/>
            <person name="Yoshida Y."/>
            <person name="Ohtoshi R."/>
            <person name="Malay A.D."/>
            <person name="Moran D.A.P."/>
            <person name="Tomita M."/>
            <person name="Numata K."/>
            <person name="Arakawa K."/>
        </authorList>
    </citation>
    <scope>NUCLEOTIDE SEQUENCE</scope>
</reference>
<evidence type="ECO:0000256" key="1">
    <source>
        <dbReference type="SAM" id="SignalP"/>
    </source>
</evidence>
<name>A0A8X6P9P6_NEPPI</name>
<proteinExistence type="predicted"/>
<dbReference type="Proteomes" id="UP000887013">
    <property type="component" value="Unassembled WGS sequence"/>
</dbReference>